<name>A0A517RAS5_9PLAN</name>
<dbReference type="UniPathway" id="UPA00056">
    <property type="reaction ID" value="UER00095"/>
</dbReference>
<evidence type="ECO:0000256" key="3">
    <source>
        <dbReference type="ARBA" id="ARBA00012579"/>
    </source>
</evidence>
<evidence type="ECO:0000256" key="5">
    <source>
        <dbReference type="ARBA" id="ARBA00023229"/>
    </source>
</evidence>
<feature type="binding site" evidence="7">
    <location>
        <position position="154"/>
    </location>
    <ligand>
        <name>4-CDP-2-C-methyl-D-erythritol 2-phosphate</name>
        <dbReference type="ChEBI" id="CHEBI:57919"/>
    </ligand>
</feature>
<dbReference type="NCBIfam" id="TIGR00151">
    <property type="entry name" value="ispF"/>
    <property type="match status" value="1"/>
</dbReference>
<feature type="domain" description="2-C-methyl-D-erythritol 2,4-cyclodiphosphate synthase" evidence="9">
    <location>
        <begin position="13"/>
        <end position="166"/>
    </location>
</feature>
<evidence type="ECO:0000313" key="10">
    <source>
        <dbReference type="EMBL" id="QDT40987.1"/>
    </source>
</evidence>
<dbReference type="CDD" id="cd00554">
    <property type="entry name" value="MECDP_synthase"/>
    <property type="match status" value="1"/>
</dbReference>
<proteinExistence type="inferred from homology"/>
<dbReference type="FunFam" id="3.30.1330.50:FF:000003">
    <property type="entry name" value="2-C-methyl-D-erythritol 2,4-cyclodiphosphate synthase"/>
    <property type="match status" value="1"/>
</dbReference>
<dbReference type="RefSeq" id="WP_145211835.1">
    <property type="nucleotide sequence ID" value="NZ_CP036269.1"/>
</dbReference>
<accession>A0A517RAS5</accession>
<gene>
    <name evidence="7 10" type="primary">ispF</name>
    <name evidence="10" type="ORF">Pan241w_10460</name>
</gene>
<keyword evidence="4 7" id="KW-0479">Metal-binding</keyword>
<feature type="binding site" evidence="7">
    <location>
        <position position="22"/>
    </location>
    <ligand>
        <name>a divalent metal cation</name>
        <dbReference type="ChEBI" id="CHEBI:60240"/>
    </ligand>
</feature>
<feature type="site" description="Transition state stabilizer" evidence="7">
    <location>
        <position position="145"/>
    </location>
</feature>
<dbReference type="HAMAP" id="MF_00107">
    <property type="entry name" value="IspF"/>
    <property type="match status" value="1"/>
</dbReference>
<dbReference type="InterPro" id="IPR020555">
    <property type="entry name" value="MECDP_synthase_CS"/>
</dbReference>
<dbReference type="GO" id="GO:0046872">
    <property type="term" value="F:metal ion binding"/>
    <property type="evidence" value="ECO:0007669"/>
    <property type="project" value="UniProtKB-KW"/>
</dbReference>
<feature type="binding site" evidence="7">
    <location>
        <begin position="73"/>
        <end position="77"/>
    </location>
    <ligand>
        <name>4-CDP-2-C-methyl-D-erythritol 2-phosphate</name>
        <dbReference type="ChEBI" id="CHEBI:57919"/>
    </ligand>
</feature>
<keyword evidence="6 7" id="KW-0456">Lyase</keyword>
<evidence type="ECO:0000256" key="2">
    <source>
        <dbReference type="ARBA" id="ARBA00004709"/>
    </source>
</evidence>
<dbReference type="GO" id="GO:0019288">
    <property type="term" value="P:isopentenyl diphosphate biosynthetic process, methylerythritol 4-phosphate pathway"/>
    <property type="evidence" value="ECO:0007669"/>
    <property type="project" value="UniProtKB-UniRule"/>
</dbReference>
<protein>
    <recommendedName>
        <fullName evidence="3 7">2-C-methyl-D-erythritol 2,4-cyclodiphosphate synthase</fullName>
        <shortName evidence="7">MECDP-synthase</shortName>
        <shortName evidence="7">MECPP-synthase</shortName>
        <shortName evidence="7">MECPS</shortName>
        <ecNumber evidence="3 7">4.6.1.12</ecNumber>
    </recommendedName>
</protein>
<evidence type="ECO:0000259" key="9">
    <source>
        <dbReference type="Pfam" id="PF02542"/>
    </source>
</evidence>
<dbReference type="InterPro" id="IPR003526">
    <property type="entry name" value="MECDP_synthase"/>
</dbReference>
<feature type="binding site" evidence="7">
    <location>
        <begin position="68"/>
        <end position="70"/>
    </location>
    <ligand>
        <name>4-CDP-2-C-methyl-D-erythritol 2-phosphate</name>
        <dbReference type="ChEBI" id="CHEBI:57919"/>
    </ligand>
</feature>
<keyword evidence="11" id="KW-1185">Reference proteome</keyword>
<dbReference type="PANTHER" id="PTHR43181">
    <property type="entry name" value="2-C-METHYL-D-ERYTHRITOL 2,4-CYCLODIPHOSPHATE SYNTHASE, CHLOROPLASTIC"/>
    <property type="match status" value="1"/>
</dbReference>
<dbReference type="KEGG" id="gaz:Pan241w_10460"/>
<comment type="similarity">
    <text evidence="7 8">Belongs to the IspF family.</text>
</comment>
<feature type="binding site" evidence="7">
    <location>
        <position position="20"/>
    </location>
    <ligand>
        <name>a divalent metal cation</name>
        <dbReference type="ChEBI" id="CHEBI:60240"/>
    </ligand>
</feature>
<evidence type="ECO:0000256" key="8">
    <source>
        <dbReference type="RuleBase" id="RU004395"/>
    </source>
</evidence>
<dbReference type="GO" id="GO:0008685">
    <property type="term" value="F:2-C-methyl-D-erythritol 2,4-cyclodiphosphate synthase activity"/>
    <property type="evidence" value="ECO:0007669"/>
    <property type="project" value="UniProtKB-UniRule"/>
</dbReference>
<feature type="binding site" evidence="7">
    <location>
        <begin position="46"/>
        <end position="47"/>
    </location>
    <ligand>
        <name>4-CDP-2-C-methyl-D-erythritol 2-phosphate</name>
        <dbReference type="ChEBI" id="CHEBI:57919"/>
    </ligand>
</feature>
<dbReference type="EC" id="4.6.1.12" evidence="3 7"/>
<dbReference type="Proteomes" id="UP000317171">
    <property type="component" value="Chromosome"/>
</dbReference>
<feature type="site" description="Transition state stabilizer" evidence="7">
    <location>
        <position position="46"/>
    </location>
</feature>
<dbReference type="OrthoDB" id="9804336at2"/>
<sequence length="168" mass="18155">MAAQPSSDQLPDLRIGYGQDCHRLESGYQLVLGGVPIEFEMGLAGHSDADVLLHAITDALLGAAGLGDIGEMFPNTEERWKGADSRDLLAAAFEEVQQAGWQIVNLDCTISAERPKLVSYKPLIRESIARILKVETEQINVKAKTGERVGPVGRQEAMTADAVVLLTK</sequence>
<dbReference type="EMBL" id="CP036269">
    <property type="protein sequence ID" value="QDT40987.1"/>
    <property type="molecule type" value="Genomic_DNA"/>
</dbReference>
<dbReference type="AlphaFoldDB" id="A0A517RAS5"/>
<dbReference type="Pfam" id="PF02542">
    <property type="entry name" value="YgbB"/>
    <property type="match status" value="1"/>
</dbReference>
<evidence type="ECO:0000256" key="6">
    <source>
        <dbReference type="ARBA" id="ARBA00023239"/>
    </source>
</evidence>
<evidence type="ECO:0000256" key="7">
    <source>
        <dbReference type="HAMAP-Rule" id="MF_00107"/>
    </source>
</evidence>
<dbReference type="PROSITE" id="PS01350">
    <property type="entry name" value="ISPF"/>
    <property type="match status" value="1"/>
</dbReference>
<evidence type="ECO:0000256" key="1">
    <source>
        <dbReference type="ARBA" id="ARBA00000200"/>
    </source>
</evidence>
<feature type="binding site" evidence="7">
    <location>
        <position position="54"/>
    </location>
    <ligand>
        <name>a divalent metal cation</name>
        <dbReference type="ChEBI" id="CHEBI:60240"/>
    </ligand>
</feature>
<dbReference type="SUPFAM" id="SSF69765">
    <property type="entry name" value="IpsF-like"/>
    <property type="match status" value="1"/>
</dbReference>
<evidence type="ECO:0000256" key="4">
    <source>
        <dbReference type="ARBA" id="ARBA00022723"/>
    </source>
</evidence>
<comment type="catalytic activity">
    <reaction evidence="1 7 8">
        <text>4-CDP-2-C-methyl-D-erythritol 2-phosphate = 2-C-methyl-D-erythritol 2,4-cyclic diphosphate + CMP</text>
        <dbReference type="Rhea" id="RHEA:23864"/>
        <dbReference type="ChEBI" id="CHEBI:57919"/>
        <dbReference type="ChEBI" id="CHEBI:58483"/>
        <dbReference type="ChEBI" id="CHEBI:60377"/>
        <dbReference type="EC" id="4.6.1.12"/>
    </reaction>
</comment>
<organism evidence="10 11">
    <name type="scientific">Gimesia alba</name>
    <dbReference type="NCBI Taxonomy" id="2527973"/>
    <lineage>
        <taxon>Bacteria</taxon>
        <taxon>Pseudomonadati</taxon>
        <taxon>Planctomycetota</taxon>
        <taxon>Planctomycetia</taxon>
        <taxon>Planctomycetales</taxon>
        <taxon>Planctomycetaceae</taxon>
        <taxon>Gimesia</taxon>
    </lineage>
</organism>
<feature type="binding site" evidence="7">
    <location>
        <begin position="20"/>
        <end position="22"/>
    </location>
    <ligand>
        <name>4-CDP-2-C-methyl-D-erythritol 2-phosphate</name>
        <dbReference type="ChEBI" id="CHEBI:57919"/>
    </ligand>
</feature>
<comment type="subunit">
    <text evidence="7">Homotrimer.</text>
</comment>
<comment type="caution">
    <text evidence="7">Lacks conserved residue(s) required for the propagation of feature annotation.</text>
</comment>
<dbReference type="Gene3D" id="3.30.1330.50">
    <property type="entry name" value="2-C-methyl-D-erythritol 2,4-cyclodiphosphate synthase"/>
    <property type="match status" value="1"/>
</dbReference>
<keyword evidence="5 7" id="KW-0414">Isoprene biosynthesis</keyword>
<dbReference type="GO" id="GO:0016114">
    <property type="term" value="P:terpenoid biosynthetic process"/>
    <property type="evidence" value="ECO:0007669"/>
    <property type="project" value="InterPro"/>
</dbReference>
<comment type="function">
    <text evidence="7">Involved in the biosynthesis of isopentenyl diphosphate (IPP) and dimethylallyl diphosphate (DMAPP), two major building blocks of isoprenoid compounds. Catalyzes the conversion of 4-diphosphocytidyl-2-C-methyl-D-erythritol 2-phosphate (CDP-ME2P) to 2-C-methyl-D-erythritol 2,4-cyclodiphosphate (ME-CPP) with a corresponding release of cytidine 5-monophosphate (CMP).</text>
</comment>
<dbReference type="InterPro" id="IPR036571">
    <property type="entry name" value="MECDP_synthase_sf"/>
</dbReference>
<comment type="pathway">
    <text evidence="2 7">Isoprenoid biosynthesis; isopentenyl diphosphate biosynthesis via DXP pathway; isopentenyl diphosphate from 1-deoxy-D-xylulose 5-phosphate: step 4/6.</text>
</comment>
<comment type="cofactor">
    <cofactor evidence="7">
        <name>a divalent metal cation</name>
        <dbReference type="ChEBI" id="CHEBI:60240"/>
    </cofactor>
    <text evidence="7">Binds 1 divalent metal cation per subunit.</text>
</comment>
<dbReference type="PANTHER" id="PTHR43181:SF1">
    <property type="entry name" value="2-C-METHYL-D-ERYTHRITOL 2,4-CYCLODIPHOSPHATE SYNTHASE, CHLOROPLASTIC"/>
    <property type="match status" value="1"/>
</dbReference>
<reference evidence="10 11" key="1">
    <citation type="submission" date="2019-02" db="EMBL/GenBank/DDBJ databases">
        <title>Deep-cultivation of Planctomycetes and their phenomic and genomic characterization uncovers novel biology.</title>
        <authorList>
            <person name="Wiegand S."/>
            <person name="Jogler M."/>
            <person name="Boedeker C."/>
            <person name="Pinto D."/>
            <person name="Vollmers J."/>
            <person name="Rivas-Marin E."/>
            <person name="Kohn T."/>
            <person name="Peeters S.H."/>
            <person name="Heuer A."/>
            <person name="Rast P."/>
            <person name="Oberbeckmann S."/>
            <person name="Bunk B."/>
            <person name="Jeske O."/>
            <person name="Meyerdierks A."/>
            <person name="Storesund J.E."/>
            <person name="Kallscheuer N."/>
            <person name="Luecker S."/>
            <person name="Lage O.M."/>
            <person name="Pohl T."/>
            <person name="Merkel B.J."/>
            <person name="Hornburger P."/>
            <person name="Mueller R.-W."/>
            <person name="Bruemmer F."/>
            <person name="Labrenz M."/>
            <person name="Spormann A.M."/>
            <person name="Op den Camp H."/>
            <person name="Overmann J."/>
            <person name="Amann R."/>
            <person name="Jetten M.S.M."/>
            <person name="Mascher T."/>
            <person name="Medema M.H."/>
            <person name="Devos D.P."/>
            <person name="Kaster A.-K."/>
            <person name="Ovreas L."/>
            <person name="Rohde M."/>
            <person name="Galperin M.Y."/>
            <person name="Jogler C."/>
        </authorList>
    </citation>
    <scope>NUCLEOTIDE SEQUENCE [LARGE SCALE GENOMIC DNA]</scope>
    <source>
        <strain evidence="10 11">Pan241w</strain>
    </source>
</reference>
<evidence type="ECO:0000313" key="11">
    <source>
        <dbReference type="Proteomes" id="UP000317171"/>
    </source>
</evidence>